<keyword evidence="1" id="KW-0805">Transcription regulation</keyword>
<gene>
    <name evidence="5" type="ORF">SDC9_88247</name>
</gene>
<dbReference type="SMART" id="SM00895">
    <property type="entry name" value="FCD"/>
    <property type="match status" value="1"/>
</dbReference>
<dbReference type="InterPro" id="IPR011711">
    <property type="entry name" value="GntR_C"/>
</dbReference>
<keyword evidence="2" id="KW-0238">DNA-binding</keyword>
<dbReference type="InterPro" id="IPR000524">
    <property type="entry name" value="Tscrpt_reg_HTH_GntR"/>
</dbReference>
<sequence length="218" mass="25496">MIIKSRSAYEYIKEMILSGELPPKIDISEKRLQEKLGISRTPIHEALKRLQDEKFIETYSRKGTFVTDVTIEMVRDIYETRLLIEPFITRNAVDTVSREWMEDLRQRLVEEHSLQDKTDIHAVMALDTELHTMIASCCSNSFLRESLTLVYEHDRRIRLKTDRNPAQVRFSQGEHVVILDAMLAGNKEETEQLSREHVIHSRDLTYESLGFVKTDLCE</sequence>
<proteinExistence type="predicted"/>
<reference evidence="5" key="1">
    <citation type="submission" date="2019-08" db="EMBL/GenBank/DDBJ databases">
        <authorList>
            <person name="Kucharzyk K."/>
            <person name="Murdoch R.W."/>
            <person name="Higgins S."/>
            <person name="Loffler F."/>
        </authorList>
    </citation>
    <scope>NUCLEOTIDE SEQUENCE</scope>
</reference>
<accession>A0A644ZL29</accession>
<dbReference type="InterPro" id="IPR008920">
    <property type="entry name" value="TF_FadR/GntR_C"/>
</dbReference>
<dbReference type="SMART" id="SM00345">
    <property type="entry name" value="HTH_GNTR"/>
    <property type="match status" value="1"/>
</dbReference>
<dbReference type="AlphaFoldDB" id="A0A644ZL29"/>
<evidence type="ECO:0000256" key="3">
    <source>
        <dbReference type="ARBA" id="ARBA00023163"/>
    </source>
</evidence>
<dbReference type="CDD" id="cd07377">
    <property type="entry name" value="WHTH_GntR"/>
    <property type="match status" value="1"/>
</dbReference>
<dbReference type="Pfam" id="PF07729">
    <property type="entry name" value="FCD"/>
    <property type="match status" value="1"/>
</dbReference>
<evidence type="ECO:0000313" key="5">
    <source>
        <dbReference type="EMBL" id="MPM41592.1"/>
    </source>
</evidence>
<organism evidence="5">
    <name type="scientific">bioreactor metagenome</name>
    <dbReference type="NCBI Taxonomy" id="1076179"/>
    <lineage>
        <taxon>unclassified sequences</taxon>
        <taxon>metagenomes</taxon>
        <taxon>ecological metagenomes</taxon>
    </lineage>
</organism>
<dbReference type="Pfam" id="PF00392">
    <property type="entry name" value="GntR"/>
    <property type="match status" value="1"/>
</dbReference>
<keyword evidence="3" id="KW-0804">Transcription</keyword>
<evidence type="ECO:0000256" key="2">
    <source>
        <dbReference type="ARBA" id="ARBA00023125"/>
    </source>
</evidence>
<name>A0A644ZL29_9ZZZZ</name>
<dbReference type="PROSITE" id="PS50949">
    <property type="entry name" value="HTH_GNTR"/>
    <property type="match status" value="1"/>
</dbReference>
<dbReference type="InterPro" id="IPR036390">
    <property type="entry name" value="WH_DNA-bd_sf"/>
</dbReference>
<dbReference type="SUPFAM" id="SSF46785">
    <property type="entry name" value="Winged helix' DNA-binding domain"/>
    <property type="match status" value="1"/>
</dbReference>
<evidence type="ECO:0000259" key="4">
    <source>
        <dbReference type="PROSITE" id="PS50949"/>
    </source>
</evidence>
<dbReference type="InterPro" id="IPR036388">
    <property type="entry name" value="WH-like_DNA-bd_sf"/>
</dbReference>
<dbReference type="EMBL" id="VSSQ01009426">
    <property type="protein sequence ID" value="MPM41592.1"/>
    <property type="molecule type" value="Genomic_DNA"/>
</dbReference>
<dbReference type="SUPFAM" id="SSF48008">
    <property type="entry name" value="GntR ligand-binding domain-like"/>
    <property type="match status" value="1"/>
</dbReference>
<dbReference type="PANTHER" id="PTHR43537:SF24">
    <property type="entry name" value="GLUCONATE OPERON TRANSCRIPTIONAL REPRESSOR"/>
    <property type="match status" value="1"/>
</dbReference>
<feature type="domain" description="HTH gntR-type" evidence="4">
    <location>
        <begin position="2"/>
        <end position="69"/>
    </location>
</feature>
<dbReference type="PANTHER" id="PTHR43537">
    <property type="entry name" value="TRANSCRIPTIONAL REGULATOR, GNTR FAMILY"/>
    <property type="match status" value="1"/>
</dbReference>
<evidence type="ECO:0000256" key="1">
    <source>
        <dbReference type="ARBA" id="ARBA00023015"/>
    </source>
</evidence>
<comment type="caution">
    <text evidence="5">The sequence shown here is derived from an EMBL/GenBank/DDBJ whole genome shotgun (WGS) entry which is preliminary data.</text>
</comment>
<dbReference type="GO" id="GO:0003677">
    <property type="term" value="F:DNA binding"/>
    <property type="evidence" value="ECO:0007669"/>
    <property type="project" value="UniProtKB-KW"/>
</dbReference>
<dbReference type="Gene3D" id="1.20.120.530">
    <property type="entry name" value="GntR ligand-binding domain-like"/>
    <property type="match status" value="1"/>
</dbReference>
<dbReference type="Gene3D" id="1.10.10.10">
    <property type="entry name" value="Winged helix-like DNA-binding domain superfamily/Winged helix DNA-binding domain"/>
    <property type="match status" value="1"/>
</dbReference>
<dbReference type="GO" id="GO:0003700">
    <property type="term" value="F:DNA-binding transcription factor activity"/>
    <property type="evidence" value="ECO:0007669"/>
    <property type="project" value="InterPro"/>
</dbReference>
<protein>
    <recommendedName>
        <fullName evidence="4">HTH gntR-type domain-containing protein</fullName>
    </recommendedName>
</protein>